<dbReference type="PANTHER" id="PTHR47756:SF2">
    <property type="entry name" value="BLL6612 PROTEIN"/>
    <property type="match status" value="1"/>
</dbReference>
<name>A0ABU7MI92_9ACTN</name>
<gene>
    <name evidence="3" type="ORF">VZC37_20955</name>
</gene>
<dbReference type="PANTHER" id="PTHR47756">
    <property type="entry name" value="BLL6612 PROTEIN-RELATED"/>
    <property type="match status" value="1"/>
</dbReference>
<dbReference type="InterPro" id="IPR013325">
    <property type="entry name" value="RNA_pol_sigma_r2"/>
</dbReference>
<evidence type="ECO:0000259" key="1">
    <source>
        <dbReference type="Pfam" id="PF04542"/>
    </source>
</evidence>
<proteinExistence type="predicted"/>
<feature type="domain" description="RNA polymerase sigma-70 region 2" evidence="1">
    <location>
        <begin position="16"/>
        <end position="79"/>
    </location>
</feature>
<dbReference type="InterPro" id="IPR013324">
    <property type="entry name" value="RNA_pol_sigma_r3/r4-like"/>
</dbReference>
<keyword evidence="4" id="KW-1185">Reference proteome</keyword>
<dbReference type="Proteomes" id="UP001347146">
    <property type="component" value="Unassembled WGS sequence"/>
</dbReference>
<dbReference type="RefSeq" id="WP_330435371.1">
    <property type="nucleotide sequence ID" value="NZ_JAZDUF010000007.1"/>
</dbReference>
<accession>A0ABU7MI92</accession>
<comment type="caution">
    <text evidence="3">The sequence shown here is derived from an EMBL/GenBank/DDBJ whole genome shotgun (WGS) entry which is preliminary data.</text>
</comment>
<protein>
    <submittedName>
        <fullName evidence="3">DUF6596 domain-containing protein</fullName>
    </submittedName>
</protein>
<evidence type="ECO:0000313" key="4">
    <source>
        <dbReference type="Proteomes" id="UP001347146"/>
    </source>
</evidence>
<evidence type="ECO:0000259" key="2">
    <source>
        <dbReference type="Pfam" id="PF20239"/>
    </source>
</evidence>
<dbReference type="Pfam" id="PF04542">
    <property type="entry name" value="Sigma70_r2"/>
    <property type="match status" value="1"/>
</dbReference>
<sequence>MTTSSASEVAERAARESYGRLLAALAAATHDVAAAEDALGDAFERALRRWPADGVPTDPDAWLLTVARNRQRDLWRSAAFRTAVPFDELTHDGVAPDGIVSPLRDRRLELLLVCAHPAISAGVHAPLMLNTVLGYTAEQIGRAFAIPTSTMAARLVRAKRRIKERALPFLVPSGDEVGRRVAPVLESVWAAFSIEWPTVPRERRALLLGLARVISEVLRDDAEAHGLVAAMELSSARLPARTDDDGNFVPLSEQDPARWDADLIADAHGHLREAHRLRSIGRFQLEAAIGAVHCARLPGRPPDWDVLRRLHESLQAMAPTLGGAVALAAVVAETDGPAAALARLDSVAGVHRFQPAWVTRAHLLERLGRDDESSAAYAKAIDLTTDTTERAYLTRRRAGL</sequence>
<organism evidence="3 4">
    <name type="scientific">Gordonia sesuvii</name>
    <dbReference type="NCBI Taxonomy" id="3116777"/>
    <lineage>
        <taxon>Bacteria</taxon>
        <taxon>Bacillati</taxon>
        <taxon>Actinomycetota</taxon>
        <taxon>Actinomycetes</taxon>
        <taxon>Mycobacteriales</taxon>
        <taxon>Gordoniaceae</taxon>
        <taxon>Gordonia</taxon>
    </lineage>
</organism>
<dbReference type="InterPro" id="IPR007627">
    <property type="entry name" value="RNA_pol_sigma70_r2"/>
</dbReference>
<dbReference type="InterPro" id="IPR046531">
    <property type="entry name" value="DUF6596"/>
</dbReference>
<feature type="domain" description="DUF6596" evidence="2">
    <location>
        <begin position="180"/>
        <end position="275"/>
    </location>
</feature>
<dbReference type="SUPFAM" id="SSF88659">
    <property type="entry name" value="Sigma3 and sigma4 domains of RNA polymerase sigma factors"/>
    <property type="match status" value="1"/>
</dbReference>
<dbReference type="Gene3D" id="1.10.1740.10">
    <property type="match status" value="1"/>
</dbReference>
<evidence type="ECO:0000313" key="3">
    <source>
        <dbReference type="EMBL" id="MEE3852822.1"/>
    </source>
</evidence>
<dbReference type="SUPFAM" id="SSF88946">
    <property type="entry name" value="Sigma2 domain of RNA polymerase sigma factors"/>
    <property type="match status" value="1"/>
</dbReference>
<reference evidence="3 4" key="1">
    <citation type="submission" date="2024-01" db="EMBL/GenBank/DDBJ databases">
        <title>Draft genome sequence of Gordonia sp. LSe1-13.</title>
        <authorList>
            <person name="Suphannarot A."/>
            <person name="Mingma R."/>
        </authorList>
    </citation>
    <scope>NUCLEOTIDE SEQUENCE [LARGE SCALE GENOMIC DNA]</scope>
    <source>
        <strain evidence="3 4">LSe1-13</strain>
    </source>
</reference>
<dbReference type="EMBL" id="JAZDUF010000007">
    <property type="protein sequence ID" value="MEE3852822.1"/>
    <property type="molecule type" value="Genomic_DNA"/>
</dbReference>
<dbReference type="Pfam" id="PF20239">
    <property type="entry name" value="DUF6596"/>
    <property type="match status" value="1"/>
</dbReference>